<dbReference type="InterPro" id="IPR050671">
    <property type="entry name" value="CD300_family_receptors"/>
</dbReference>
<protein>
    <recommendedName>
        <fullName evidence="5">Immunoglobulin domain-containing protein</fullName>
    </recommendedName>
</protein>
<keyword evidence="7" id="KW-1185">Reference proteome</keyword>
<keyword evidence="3 4" id="KW-0472">Membrane</keyword>
<comment type="subcellular location">
    <subcellularLocation>
        <location evidence="1">Membrane</location>
    </subcellularLocation>
</comment>
<evidence type="ECO:0000259" key="5">
    <source>
        <dbReference type="SMART" id="SM00409"/>
    </source>
</evidence>
<dbReference type="PANTHER" id="PTHR11860">
    <property type="entry name" value="POLYMERIC-IMMUNOGLOBULIN RECEPTOR"/>
    <property type="match status" value="1"/>
</dbReference>
<dbReference type="InterPro" id="IPR003599">
    <property type="entry name" value="Ig_sub"/>
</dbReference>
<sequence>MIFLFSVAAGAPVTVTGYRGGKADIRCAYESGYKSNPKYLCKGECIFGSRNIVVKSGSPAEDQRFSLTDDTTARVFTVTITDLRSEDAGQYWCGVDRTLTDVYSEILLLVKQVEVYRCGFTLVTRYNDTFPILYNTALASVAGGLGSVLLVLVLCSGMFLILKKRKRKSGTGNHLCSIHMDEIAKSDPGPCDLIAAASSSNQTPASHLNTRPQVSTVYATVTNQKPDSNPRHTHSTNQVTDTDCDYYANIKSPEPTTDSRTEVIYATATHPQNITPHPQNVTANESMIYSVIKHE</sequence>
<evidence type="ECO:0000313" key="6">
    <source>
        <dbReference type="Ensembl" id="ENSSGRP00000025218.1"/>
    </source>
</evidence>
<dbReference type="Pfam" id="PF07686">
    <property type="entry name" value="V-set"/>
    <property type="match status" value="1"/>
</dbReference>
<dbReference type="PANTHER" id="PTHR11860:SF118">
    <property type="entry name" value="CMRF35-LIKE MOLECULE 3-RELATED"/>
    <property type="match status" value="1"/>
</dbReference>
<proteinExistence type="predicted"/>
<keyword evidence="4" id="KW-1133">Transmembrane helix</keyword>
<reference evidence="6" key="1">
    <citation type="submission" date="2025-08" db="UniProtKB">
        <authorList>
            <consortium name="Ensembl"/>
        </authorList>
    </citation>
    <scope>IDENTIFICATION</scope>
</reference>
<dbReference type="AlphaFoldDB" id="A0A672LN92"/>
<feature type="transmembrane region" description="Helical" evidence="4">
    <location>
        <begin position="137"/>
        <end position="162"/>
    </location>
</feature>
<keyword evidence="2 4" id="KW-0812">Transmembrane</keyword>
<dbReference type="SUPFAM" id="SSF48726">
    <property type="entry name" value="Immunoglobulin"/>
    <property type="match status" value="1"/>
</dbReference>
<evidence type="ECO:0000256" key="2">
    <source>
        <dbReference type="ARBA" id="ARBA00022692"/>
    </source>
</evidence>
<evidence type="ECO:0000256" key="3">
    <source>
        <dbReference type="ARBA" id="ARBA00023136"/>
    </source>
</evidence>
<dbReference type="Ensembl" id="ENSSGRT00000027192.1">
    <property type="protein sequence ID" value="ENSSGRP00000025218.1"/>
    <property type="gene ID" value="ENSSGRG00000014727.1"/>
</dbReference>
<dbReference type="Gene3D" id="2.60.40.10">
    <property type="entry name" value="Immunoglobulins"/>
    <property type="match status" value="1"/>
</dbReference>
<name>A0A672LN92_SINGR</name>
<evidence type="ECO:0000313" key="7">
    <source>
        <dbReference type="Proteomes" id="UP000472262"/>
    </source>
</evidence>
<reference evidence="6" key="2">
    <citation type="submission" date="2025-09" db="UniProtKB">
        <authorList>
            <consortium name="Ensembl"/>
        </authorList>
    </citation>
    <scope>IDENTIFICATION</scope>
</reference>
<dbReference type="InterPro" id="IPR036179">
    <property type="entry name" value="Ig-like_dom_sf"/>
</dbReference>
<dbReference type="InterPro" id="IPR013106">
    <property type="entry name" value="Ig_V-set"/>
</dbReference>
<dbReference type="GO" id="GO:0005886">
    <property type="term" value="C:plasma membrane"/>
    <property type="evidence" value="ECO:0007669"/>
    <property type="project" value="TreeGrafter"/>
</dbReference>
<dbReference type="InterPro" id="IPR013783">
    <property type="entry name" value="Ig-like_fold"/>
</dbReference>
<dbReference type="GO" id="GO:0004888">
    <property type="term" value="F:transmembrane signaling receptor activity"/>
    <property type="evidence" value="ECO:0007669"/>
    <property type="project" value="TreeGrafter"/>
</dbReference>
<accession>A0A672LN92</accession>
<dbReference type="OMA" id="QNEESHV"/>
<dbReference type="InParanoid" id="A0A672LN92"/>
<evidence type="ECO:0000256" key="4">
    <source>
        <dbReference type="SAM" id="Phobius"/>
    </source>
</evidence>
<evidence type="ECO:0000256" key="1">
    <source>
        <dbReference type="ARBA" id="ARBA00004370"/>
    </source>
</evidence>
<organism evidence="6 7">
    <name type="scientific">Sinocyclocheilus grahami</name>
    <name type="common">Dianchi golden-line fish</name>
    <name type="synonym">Barbus grahami</name>
    <dbReference type="NCBI Taxonomy" id="75366"/>
    <lineage>
        <taxon>Eukaryota</taxon>
        <taxon>Metazoa</taxon>
        <taxon>Chordata</taxon>
        <taxon>Craniata</taxon>
        <taxon>Vertebrata</taxon>
        <taxon>Euteleostomi</taxon>
        <taxon>Actinopterygii</taxon>
        <taxon>Neopterygii</taxon>
        <taxon>Teleostei</taxon>
        <taxon>Ostariophysi</taxon>
        <taxon>Cypriniformes</taxon>
        <taxon>Cyprinidae</taxon>
        <taxon>Cyprininae</taxon>
        <taxon>Sinocyclocheilus</taxon>
    </lineage>
</organism>
<dbReference type="CDD" id="cd05716">
    <property type="entry name" value="IgV_pIgR_like"/>
    <property type="match status" value="1"/>
</dbReference>
<dbReference type="SMART" id="SM00409">
    <property type="entry name" value="IG"/>
    <property type="match status" value="1"/>
</dbReference>
<dbReference type="Proteomes" id="UP000472262">
    <property type="component" value="Unassembled WGS sequence"/>
</dbReference>
<feature type="domain" description="Immunoglobulin" evidence="5">
    <location>
        <begin position="12"/>
        <end position="111"/>
    </location>
</feature>